<evidence type="ECO:0000313" key="1">
    <source>
        <dbReference type="EMBL" id="AYV86676.1"/>
    </source>
</evidence>
<organism evidence="1">
    <name type="scientific">Sylvanvirus sp</name>
    <dbReference type="NCBI Taxonomy" id="2487774"/>
    <lineage>
        <taxon>Viruses</taxon>
    </lineage>
</organism>
<proteinExistence type="predicted"/>
<accession>A0A3G5AHP5</accession>
<protein>
    <submittedName>
        <fullName evidence="1">Uncharacterized protein</fullName>
    </submittedName>
</protein>
<dbReference type="EMBL" id="MK072512">
    <property type="protein sequence ID" value="AYV86676.1"/>
    <property type="molecule type" value="Genomic_DNA"/>
</dbReference>
<name>A0A3G5AHP5_9VIRU</name>
<gene>
    <name evidence="1" type="ORF">Sylvanvirus6_17</name>
</gene>
<sequence length="70" mass="8023">MNSRLSSTDPHSRTPSSSILTSDSISMFSELLHPAIGLRWSYETLCKNTWYQKCTKDIHRVACKDYLKSV</sequence>
<reference evidence="1" key="1">
    <citation type="submission" date="2018-10" db="EMBL/GenBank/DDBJ databases">
        <title>Hidden diversity of soil giant viruses.</title>
        <authorList>
            <person name="Schulz F."/>
            <person name="Alteio L."/>
            <person name="Goudeau D."/>
            <person name="Ryan E.M."/>
            <person name="Malmstrom R.R."/>
            <person name="Blanchard J."/>
            <person name="Woyke T."/>
        </authorList>
    </citation>
    <scope>NUCLEOTIDE SEQUENCE</scope>
    <source>
        <strain evidence="1">SYV1</strain>
    </source>
</reference>